<organism evidence="8 9">
    <name type="scientific">Streptomonospora alba</name>
    <dbReference type="NCBI Taxonomy" id="183763"/>
    <lineage>
        <taxon>Bacteria</taxon>
        <taxon>Bacillati</taxon>
        <taxon>Actinomycetota</taxon>
        <taxon>Actinomycetes</taxon>
        <taxon>Streptosporangiales</taxon>
        <taxon>Nocardiopsidaceae</taxon>
        <taxon>Streptomonospora</taxon>
    </lineage>
</organism>
<reference evidence="9" key="1">
    <citation type="journal article" date="2015" name="Chem. Biol.">
        <title>Structure, bioactivity, and resistance mechanism of streptomonomicin, an unusual lasso Peptide from an understudied halophilic actinomycete.</title>
        <authorList>
            <person name="Metelev M."/>
            <person name="Tietz J.I."/>
            <person name="Melby J.O."/>
            <person name="Blair P.M."/>
            <person name="Zhu L."/>
            <person name="Livnat I."/>
            <person name="Severinov K."/>
            <person name="Mitchell D.A."/>
        </authorList>
    </citation>
    <scope>NUCLEOTIDE SEQUENCE [LARGE SCALE GENOMIC DNA]</scope>
    <source>
        <strain evidence="9">YIM 90003</strain>
    </source>
</reference>
<evidence type="ECO:0000313" key="9">
    <source>
        <dbReference type="Proteomes" id="UP000031675"/>
    </source>
</evidence>
<keyword evidence="9" id="KW-1185">Reference proteome</keyword>
<comment type="function">
    <text evidence="6">Catalyzes the conversion of 7,8-dihydroneopterin to 6-hydroxymethyl-7,8-dihydropterin.</text>
</comment>
<dbReference type="AlphaFoldDB" id="A0A0C2FEF6"/>
<sequence>MDRIRLSGLRVRGYHGVLEHERRDGQDFVVDVGLGLDLAAAGRSDALADTVHYGELADRLVAVVQGDAVQLIETLAERLAAVCLSEPRVRRAEVTVHKPQAPLPHVFGDVSVTVVRGGG</sequence>
<dbReference type="GO" id="GO:0046656">
    <property type="term" value="P:folic acid biosynthetic process"/>
    <property type="evidence" value="ECO:0007669"/>
    <property type="project" value="UniProtKB-UniRule"/>
</dbReference>
<comment type="catalytic activity">
    <reaction evidence="1 6">
        <text>7,8-dihydroneopterin = 6-hydroxymethyl-7,8-dihydropterin + glycolaldehyde</text>
        <dbReference type="Rhea" id="RHEA:10540"/>
        <dbReference type="ChEBI" id="CHEBI:17001"/>
        <dbReference type="ChEBI" id="CHEBI:17071"/>
        <dbReference type="ChEBI" id="CHEBI:44841"/>
        <dbReference type="EC" id="4.1.2.25"/>
    </reaction>
</comment>
<dbReference type="InterPro" id="IPR006157">
    <property type="entry name" value="FolB_dom"/>
</dbReference>
<keyword evidence="5 6" id="KW-0456">Lyase</keyword>
<dbReference type="InterPro" id="IPR043133">
    <property type="entry name" value="GTP-CH-I_C/QueF"/>
</dbReference>
<dbReference type="NCBIfam" id="TIGR00525">
    <property type="entry name" value="folB"/>
    <property type="match status" value="1"/>
</dbReference>
<dbReference type="SUPFAM" id="SSF55620">
    <property type="entry name" value="Tetrahydrobiopterin biosynthesis enzymes-like"/>
    <property type="match status" value="1"/>
</dbReference>
<dbReference type="InterPro" id="IPR006156">
    <property type="entry name" value="Dihydroneopterin_aldolase"/>
</dbReference>
<accession>A0A0C2FEF6</accession>
<dbReference type="Proteomes" id="UP000031675">
    <property type="component" value="Unassembled WGS sequence"/>
</dbReference>
<dbReference type="GO" id="GO:0004150">
    <property type="term" value="F:dihydroneopterin aldolase activity"/>
    <property type="evidence" value="ECO:0007669"/>
    <property type="project" value="UniProtKB-UniRule"/>
</dbReference>
<name>A0A0C2FEF6_9ACTN</name>
<dbReference type="NCBIfam" id="TIGR00526">
    <property type="entry name" value="folB_dom"/>
    <property type="match status" value="1"/>
</dbReference>
<dbReference type="EMBL" id="JROO01000036">
    <property type="protein sequence ID" value="KIH97569.1"/>
    <property type="molecule type" value="Genomic_DNA"/>
</dbReference>
<comment type="pathway">
    <text evidence="2 6">Cofactor biosynthesis; tetrahydrofolate biosynthesis; 2-amino-4-hydroxy-6-hydroxymethyl-7,8-dihydropteridine diphosphate from 7,8-dihydroneopterin triphosphate: step 3/4.</text>
</comment>
<comment type="similarity">
    <text evidence="3 6">Belongs to the DHNA family.</text>
</comment>
<proteinExistence type="inferred from homology"/>
<dbReference type="EC" id="4.1.2.25" evidence="6"/>
<dbReference type="PANTHER" id="PTHR42844:SF1">
    <property type="entry name" value="DIHYDRONEOPTERIN ALDOLASE 1-RELATED"/>
    <property type="match status" value="1"/>
</dbReference>
<evidence type="ECO:0000256" key="5">
    <source>
        <dbReference type="ARBA" id="ARBA00023239"/>
    </source>
</evidence>
<feature type="domain" description="Dihydroneopterin aldolase/epimerase" evidence="7">
    <location>
        <begin position="4"/>
        <end position="116"/>
    </location>
</feature>
<dbReference type="GO" id="GO:0046654">
    <property type="term" value="P:tetrahydrofolate biosynthetic process"/>
    <property type="evidence" value="ECO:0007669"/>
    <property type="project" value="UniProtKB-UniRule"/>
</dbReference>
<keyword evidence="4 6" id="KW-0289">Folate biosynthesis</keyword>
<evidence type="ECO:0000256" key="4">
    <source>
        <dbReference type="ARBA" id="ARBA00022909"/>
    </source>
</evidence>
<evidence type="ECO:0000313" key="8">
    <source>
        <dbReference type="EMBL" id="KIH97569.1"/>
    </source>
</evidence>
<dbReference type="UniPathway" id="UPA00077">
    <property type="reaction ID" value="UER00154"/>
</dbReference>
<comment type="caution">
    <text evidence="8">The sequence shown here is derived from an EMBL/GenBank/DDBJ whole genome shotgun (WGS) entry which is preliminary data.</text>
</comment>
<evidence type="ECO:0000256" key="2">
    <source>
        <dbReference type="ARBA" id="ARBA00005013"/>
    </source>
</evidence>
<dbReference type="CDD" id="cd00534">
    <property type="entry name" value="DHNA_DHNTPE"/>
    <property type="match status" value="1"/>
</dbReference>
<protein>
    <recommendedName>
        <fullName evidence="6">7,8-dihydroneopterin aldolase</fullName>
        <ecNumber evidence="6">4.1.2.25</ecNumber>
    </recommendedName>
</protein>
<dbReference type="SMART" id="SM00905">
    <property type="entry name" value="FolB"/>
    <property type="match status" value="1"/>
</dbReference>
<dbReference type="Pfam" id="PF02152">
    <property type="entry name" value="FolB"/>
    <property type="match status" value="1"/>
</dbReference>
<dbReference type="STRING" id="183763.LP52_18530"/>
<dbReference type="FunFam" id="3.30.1130.10:FF:000003">
    <property type="entry name" value="7,8-dihydroneopterin aldolase"/>
    <property type="match status" value="1"/>
</dbReference>
<gene>
    <name evidence="8" type="ORF">LP52_18530</name>
</gene>
<evidence type="ECO:0000256" key="3">
    <source>
        <dbReference type="ARBA" id="ARBA00005708"/>
    </source>
</evidence>
<evidence type="ECO:0000259" key="7">
    <source>
        <dbReference type="SMART" id="SM00905"/>
    </source>
</evidence>
<dbReference type="GO" id="GO:0005737">
    <property type="term" value="C:cytoplasm"/>
    <property type="evidence" value="ECO:0007669"/>
    <property type="project" value="TreeGrafter"/>
</dbReference>
<dbReference type="Gene3D" id="3.30.1130.10">
    <property type="match status" value="1"/>
</dbReference>
<evidence type="ECO:0000256" key="6">
    <source>
        <dbReference type="RuleBase" id="RU362079"/>
    </source>
</evidence>
<evidence type="ECO:0000256" key="1">
    <source>
        <dbReference type="ARBA" id="ARBA00001353"/>
    </source>
</evidence>
<dbReference type="PANTHER" id="PTHR42844">
    <property type="entry name" value="DIHYDRONEOPTERIN ALDOLASE 1-RELATED"/>
    <property type="match status" value="1"/>
</dbReference>